<organism evidence="2 3">
    <name type="scientific">Bdellovibrio bacteriovorus</name>
    <dbReference type="NCBI Taxonomy" id="959"/>
    <lineage>
        <taxon>Bacteria</taxon>
        <taxon>Pseudomonadati</taxon>
        <taxon>Bdellovibrionota</taxon>
        <taxon>Bdellovibrionia</taxon>
        <taxon>Bdellovibrionales</taxon>
        <taxon>Pseudobdellovibrionaceae</taxon>
        <taxon>Bdellovibrio</taxon>
    </lineage>
</organism>
<feature type="chain" id="PRO_5012961283" evidence="1">
    <location>
        <begin position="26"/>
        <end position="355"/>
    </location>
</feature>
<sequence length="355" mass="40297">MISGNLFLKNILMMALVSSASVAGAADKLSIKDWGKSFETALNSKNSGDALKLLDFKSLEKDALPKCVDCSSKDAMKKARVLFAKGNFDESLKLYNQVPKGSDYWFQAIEEKGWAYFRQNDSEKALAQTKTLVSPQFGEVVNSEAYFLRSLTQLRICDYKGVFETHEIFKERQKARILEVQNLSKTGMNAAFAKALTKVTSFPVKASDVAESLLDLPVLYYKDTELQGQMLRFKVAEKALEVLQNRGTHPTLQSQVTKIQQDSLDKMKSRLKKLAQEETDANFRIVQRLNLIEVEAIQRIHTDMKLAQELYSKGDFKKTGEDQLVFMDDGRPWIDELDKYDVAAKTCPQNIRRKM</sequence>
<feature type="signal peptide" evidence="1">
    <location>
        <begin position="1"/>
        <end position="25"/>
    </location>
</feature>
<dbReference type="EMBL" id="CP020946">
    <property type="protein sequence ID" value="ASD65566.1"/>
    <property type="molecule type" value="Genomic_DNA"/>
</dbReference>
<evidence type="ECO:0000256" key="1">
    <source>
        <dbReference type="SAM" id="SignalP"/>
    </source>
</evidence>
<dbReference type="AlphaFoldDB" id="A0A1Z3NDM6"/>
<dbReference type="Gene3D" id="1.25.40.10">
    <property type="entry name" value="Tetratricopeptide repeat domain"/>
    <property type="match status" value="1"/>
</dbReference>
<dbReference type="Proteomes" id="UP000197003">
    <property type="component" value="Chromosome"/>
</dbReference>
<dbReference type="InterPro" id="IPR011990">
    <property type="entry name" value="TPR-like_helical_dom_sf"/>
</dbReference>
<name>A0A1Z3NDM6_BDEBC</name>
<gene>
    <name evidence="2" type="ORF">B9G79_16245</name>
</gene>
<evidence type="ECO:0000313" key="2">
    <source>
        <dbReference type="EMBL" id="ASD65566.1"/>
    </source>
</evidence>
<protein>
    <submittedName>
        <fullName evidence="2">Uncharacterized protein</fullName>
    </submittedName>
</protein>
<reference evidence="2 3" key="1">
    <citation type="submission" date="2017-04" db="EMBL/GenBank/DDBJ databases">
        <title>Whole genome sequence of Bdellovibrio bacteriovorus strain SSB218315.</title>
        <authorList>
            <person name="Oyedara O."/>
            <person name="Rodriguez-Perez M.A."/>
        </authorList>
    </citation>
    <scope>NUCLEOTIDE SEQUENCE [LARGE SCALE GENOMIC DNA]</scope>
    <source>
        <strain evidence="2 3">SSB218315</strain>
    </source>
</reference>
<evidence type="ECO:0000313" key="3">
    <source>
        <dbReference type="Proteomes" id="UP000197003"/>
    </source>
</evidence>
<dbReference type="OrthoDB" id="5289053at2"/>
<keyword evidence="1" id="KW-0732">Signal</keyword>
<accession>A0A1Z3NDM6</accession>
<dbReference type="SUPFAM" id="SSF48452">
    <property type="entry name" value="TPR-like"/>
    <property type="match status" value="1"/>
</dbReference>
<proteinExistence type="predicted"/>